<comment type="caution">
    <text evidence="4">The sequence shown here is derived from an EMBL/GenBank/DDBJ whole genome shotgun (WGS) entry which is preliminary data.</text>
</comment>
<gene>
    <name evidence="4" type="ORF">O3P69_009668</name>
</gene>
<evidence type="ECO:0000259" key="2">
    <source>
        <dbReference type="Pfam" id="PF14961"/>
    </source>
</evidence>
<organism evidence="4 5">
    <name type="scientific">Scylla paramamosain</name>
    <name type="common">Mud crab</name>
    <dbReference type="NCBI Taxonomy" id="85552"/>
    <lineage>
        <taxon>Eukaryota</taxon>
        <taxon>Metazoa</taxon>
        <taxon>Ecdysozoa</taxon>
        <taxon>Arthropoda</taxon>
        <taxon>Crustacea</taxon>
        <taxon>Multicrustacea</taxon>
        <taxon>Malacostraca</taxon>
        <taxon>Eumalacostraca</taxon>
        <taxon>Eucarida</taxon>
        <taxon>Decapoda</taxon>
        <taxon>Pleocyemata</taxon>
        <taxon>Brachyura</taxon>
        <taxon>Eubrachyura</taxon>
        <taxon>Portunoidea</taxon>
        <taxon>Portunidae</taxon>
        <taxon>Portuninae</taxon>
        <taxon>Scylla</taxon>
    </lineage>
</organism>
<evidence type="ECO:0000313" key="4">
    <source>
        <dbReference type="EMBL" id="KAK8374837.1"/>
    </source>
</evidence>
<feature type="domain" description="BROMI middle region" evidence="2">
    <location>
        <begin position="174"/>
        <end position="610"/>
    </location>
</feature>
<dbReference type="AlphaFoldDB" id="A0AAW0SJE1"/>
<dbReference type="InterPro" id="IPR016024">
    <property type="entry name" value="ARM-type_fold"/>
</dbReference>
<evidence type="ECO:0000259" key="3">
    <source>
        <dbReference type="Pfam" id="PF23431"/>
    </source>
</evidence>
<feature type="region of interest" description="Disordered" evidence="1">
    <location>
        <begin position="135"/>
        <end position="160"/>
    </location>
</feature>
<dbReference type="Gene3D" id="1.25.10.10">
    <property type="entry name" value="Leucine-rich Repeat Variant"/>
    <property type="match status" value="1"/>
</dbReference>
<dbReference type="Pfam" id="PF14961">
    <property type="entry name" value="BROMI"/>
    <property type="match status" value="1"/>
</dbReference>
<keyword evidence="5" id="KW-1185">Reference proteome</keyword>
<name>A0AAW0SJE1_SCYPA</name>
<accession>A0AAW0SJE1</accession>
<sequence length="831" mass="92464">METKASEDKAIGSKQQVKDLLAHMDPMIYLAGTADNTSEMLMYLADMDPSFHKLHLVKSLRMGMRESLTSTIEEHVAHYLQEQKGKMHAENPVDFLVEKILDDSKYGDFVRNTKLSLENSIHNISENFDDEIVTGMFGNDDDDPTYSVSPNESNESSLNSSLNQSGLMFLHPAQYDNIAESLTGKRDYESRNDSLNILISVSPGEPVMQDGWPDIRKGLRDCLFEECDEIFDKSLKVHCRLLTSQVHNAVKEAYLNLLDAVAGFYFFKQHVAKIPVRGEKIHLKTCENLIRILKILIEFQNELPLIWIRYPERYVDDMVEATIRLLGLQPPSRDLQLMTVLDMYSVVDPDASWLKRWLHGQWGRTKTFAAMKSNSVVLLNSVSHCIKYLESCIPIPYSEASEDFLSAGFVAYLQFIHSINLILTVLSFLDGRKLFPVNVPSKDELVTVQGILQTLVKAVNNNISKLLTSKICDMLCRFCSQDEARCSVVCDAGIVEALLQGVSRFEEGQTKQEDSEIRGSCSYIRAVLLLLDAITSTHLGQRYILLGRKRKASSKSGLSGISSSLACEVLDLILLLMKSKRAGSDLKQLSISVCSSLLASPIGIHVCIDHPFIEGFLGHLKARSRAGSQARFPQGDGCRTYEPLVLSVPQSLPLLTTLLLSFRGVFLLEGEGVLPLALSRVMPELVRKGGLTPRILAHICSSQQGCSLLGSLNIVRPLWDILSQVVRGEEQAQGRPLLQDEREEAMAEALGPLLTLLATFQGTRLVFSREGLQEPLYEALFSPGELQSELHTITQQLLVSATAVPDAVAFLQASLGYQVVCLNGIAESYLY</sequence>
<evidence type="ECO:0000313" key="5">
    <source>
        <dbReference type="Proteomes" id="UP001487740"/>
    </source>
</evidence>
<dbReference type="EMBL" id="JARAKH010000204">
    <property type="protein sequence ID" value="KAK8374836.1"/>
    <property type="molecule type" value="Genomic_DNA"/>
</dbReference>
<protein>
    <submittedName>
        <fullName evidence="4">Uncharacterized protein</fullName>
    </submittedName>
</protein>
<dbReference type="Pfam" id="PF23431">
    <property type="entry name" value="BROMI_N"/>
    <property type="match status" value="1"/>
</dbReference>
<reference evidence="4 5" key="1">
    <citation type="submission" date="2023-03" db="EMBL/GenBank/DDBJ databases">
        <title>High-quality genome of Scylla paramamosain provides insights in environmental adaptation.</title>
        <authorList>
            <person name="Zhang L."/>
        </authorList>
    </citation>
    <scope>NUCLEOTIDE SEQUENCE [LARGE SCALE GENOMIC DNA]</scope>
    <source>
        <strain evidence="4">LZ_2023a</strain>
        <tissue evidence="4">Muscle</tissue>
    </source>
</reference>
<evidence type="ECO:0000256" key="1">
    <source>
        <dbReference type="SAM" id="MobiDB-lite"/>
    </source>
</evidence>
<dbReference type="Proteomes" id="UP001487740">
    <property type="component" value="Unassembled WGS sequence"/>
</dbReference>
<dbReference type="InterPro" id="IPR055391">
    <property type="entry name" value="BROMI_N"/>
</dbReference>
<proteinExistence type="predicted"/>
<feature type="compositionally biased region" description="Low complexity" evidence="1">
    <location>
        <begin position="147"/>
        <end position="160"/>
    </location>
</feature>
<dbReference type="InterPro" id="IPR032735">
    <property type="entry name" value="BROMI_M"/>
</dbReference>
<dbReference type="SUPFAM" id="SSF48371">
    <property type="entry name" value="ARM repeat"/>
    <property type="match status" value="1"/>
</dbReference>
<dbReference type="EMBL" id="JARAKH010000204">
    <property type="protein sequence ID" value="KAK8374837.1"/>
    <property type="molecule type" value="Genomic_DNA"/>
</dbReference>
<dbReference type="InterPro" id="IPR011989">
    <property type="entry name" value="ARM-like"/>
</dbReference>
<feature type="domain" description="BROMI N-terminal" evidence="3">
    <location>
        <begin position="15"/>
        <end position="131"/>
    </location>
</feature>